<dbReference type="InterPro" id="IPR054834">
    <property type="entry name" value="SAMP1_3"/>
</dbReference>
<proteinExistence type="predicted"/>
<dbReference type="KEGG" id="abi:Aboo_1541"/>
<evidence type="ECO:0000313" key="1">
    <source>
        <dbReference type="EMBL" id="ADD09347.1"/>
    </source>
</evidence>
<dbReference type="InterPro" id="IPR003749">
    <property type="entry name" value="ThiS/MoaD-like"/>
</dbReference>
<dbReference type="InterPro" id="IPR052045">
    <property type="entry name" value="Sulfur_Carrier/Prot_Modifier"/>
</dbReference>
<dbReference type="Pfam" id="PF02597">
    <property type="entry name" value="ThiS"/>
    <property type="match status" value="1"/>
</dbReference>
<dbReference type="GeneID" id="8828512"/>
<accession>D3TB68</accession>
<protein>
    <submittedName>
        <fullName evidence="1">MoaD family protein</fullName>
    </submittedName>
</protein>
<dbReference type="InterPro" id="IPR010038">
    <property type="entry name" value="MoaD_arc-typ"/>
</dbReference>
<dbReference type="InterPro" id="IPR016155">
    <property type="entry name" value="Mopterin_synth/thiamin_S_b"/>
</dbReference>
<dbReference type="Gene3D" id="3.10.20.30">
    <property type="match status" value="1"/>
</dbReference>
<dbReference type="InterPro" id="IPR012675">
    <property type="entry name" value="Beta-grasp_dom_sf"/>
</dbReference>
<dbReference type="NCBIfam" id="NF041918">
    <property type="entry name" value="SAMP1"/>
    <property type="match status" value="1"/>
</dbReference>
<gene>
    <name evidence="1" type="ordered locus">Aboo_1541</name>
</gene>
<keyword evidence="2" id="KW-1185">Reference proteome</keyword>
<dbReference type="HOGENOM" id="CLU_114601_1_2_2"/>
<dbReference type="AlphaFoldDB" id="D3TB68"/>
<dbReference type="SUPFAM" id="SSF54285">
    <property type="entry name" value="MoaD/ThiS"/>
    <property type="match status" value="1"/>
</dbReference>
<name>D3TB68_ACIB4</name>
<sequence length="83" mass="9371">MPKVKFFATLREITGKREEIIEGDNVGDVLKVLYEEYGEEFEKELKERSMILVNGKNIEHLEGLKTKVSEEDTISIFPPAGGG</sequence>
<organism evidence="1 2">
    <name type="scientific">Aciduliprofundum boonei (strain DSM 19572 / T469)</name>
    <dbReference type="NCBI Taxonomy" id="439481"/>
    <lineage>
        <taxon>Archaea</taxon>
        <taxon>Methanobacteriati</taxon>
        <taxon>Thermoplasmatota</taxon>
        <taxon>DHVE2 group</taxon>
        <taxon>Candidatus Aciduliprofundum</taxon>
    </lineage>
</organism>
<dbReference type="PANTHER" id="PTHR38031">
    <property type="entry name" value="SULFUR CARRIER PROTEIN SLR0821-RELATED"/>
    <property type="match status" value="1"/>
</dbReference>
<dbReference type="PANTHER" id="PTHR38031:SF1">
    <property type="entry name" value="SULFUR CARRIER PROTEIN CYSO"/>
    <property type="match status" value="1"/>
</dbReference>
<evidence type="ECO:0000313" key="2">
    <source>
        <dbReference type="Proteomes" id="UP000001400"/>
    </source>
</evidence>
<dbReference type="NCBIfam" id="TIGR01687">
    <property type="entry name" value="moaD_arch"/>
    <property type="match status" value="1"/>
</dbReference>
<dbReference type="RefSeq" id="WP_012997483.1">
    <property type="nucleotide sequence ID" value="NC_013926.1"/>
</dbReference>
<dbReference type="EMBL" id="CP001941">
    <property type="protein sequence ID" value="ADD09347.1"/>
    <property type="molecule type" value="Genomic_DNA"/>
</dbReference>
<reference evidence="1" key="1">
    <citation type="submission" date="2010-02" db="EMBL/GenBank/DDBJ databases">
        <title>Complete sequence of Aciduliprofundum boonei T469.</title>
        <authorList>
            <consortium name="US DOE Joint Genome Institute"/>
            <person name="Lucas S."/>
            <person name="Copeland A."/>
            <person name="Lapidus A."/>
            <person name="Cheng J.-F."/>
            <person name="Bruce D."/>
            <person name="Goodwin L."/>
            <person name="Pitluck S."/>
            <person name="Saunders E."/>
            <person name="Detter J.C."/>
            <person name="Han C."/>
            <person name="Tapia R."/>
            <person name="Land M."/>
            <person name="Hauser L."/>
            <person name="Kyrpides N."/>
            <person name="Mikhailova N."/>
            <person name="Flores G."/>
            <person name="Reysenbach A.-L."/>
            <person name="Woyke T."/>
        </authorList>
    </citation>
    <scope>NUCLEOTIDE SEQUENCE</scope>
    <source>
        <strain evidence="1">T469</strain>
    </source>
</reference>
<dbReference type="Proteomes" id="UP000001400">
    <property type="component" value="Chromosome"/>
</dbReference>